<accession>A0A1E3W6J2</accession>
<name>A0A1E3W6J2_9HYPH</name>
<dbReference type="AlphaFoldDB" id="A0A1E3W6J2"/>
<dbReference type="RefSeq" id="WP_069440831.1">
    <property type="nucleotide sequence ID" value="NZ_LPWF01000007.1"/>
</dbReference>
<dbReference type="Proteomes" id="UP000094472">
    <property type="component" value="Unassembled WGS sequence"/>
</dbReference>
<keyword evidence="1" id="KW-0732">Signal</keyword>
<organism evidence="2 3">
    <name type="scientific">Methyloceanibacter superfactus</name>
    <dbReference type="NCBI Taxonomy" id="1774969"/>
    <lineage>
        <taxon>Bacteria</taxon>
        <taxon>Pseudomonadati</taxon>
        <taxon>Pseudomonadota</taxon>
        <taxon>Alphaproteobacteria</taxon>
        <taxon>Hyphomicrobiales</taxon>
        <taxon>Hyphomicrobiaceae</taxon>
        <taxon>Methyloceanibacter</taxon>
    </lineage>
</organism>
<comment type="caution">
    <text evidence="2">The sequence shown here is derived from an EMBL/GenBank/DDBJ whole genome shotgun (WGS) entry which is preliminary data.</text>
</comment>
<keyword evidence="3" id="KW-1185">Reference proteome</keyword>
<evidence type="ECO:0000256" key="1">
    <source>
        <dbReference type="SAM" id="SignalP"/>
    </source>
</evidence>
<protein>
    <recommendedName>
        <fullName evidence="4">Sulfur globule protein</fullName>
    </recommendedName>
</protein>
<evidence type="ECO:0000313" key="3">
    <source>
        <dbReference type="Proteomes" id="UP000094472"/>
    </source>
</evidence>
<reference evidence="2 3" key="1">
    <citation type="journal article" date="2016" name="Environ. Microbiol.">
        <title>New Methyloceanibacter diversity from North Sea sediments includes methanotroph containing solely the soluble methane monooxygenase.</title>
        <authorList>
            <person name="Vekeman B."/>
            <person name="Kerckhof F.M."/>
            <person name="Cremers G."/>
            <person name="de Vos P."/>
            <person name="Vandamme P."/>
            <person name="Boon N."/>
            <person name="Op den Camp H.J."/>
            <person name="Heylen K."/>
        </authorList>
    </citation>
    <scope>NUCLEOTIDE SEQUENCE [LARGE SCALE GENOMIC DNA]</scope>
    <source>
        <strain evidence="2 3">R-67175</strain>
    </source>
</reference>
<gene>
    <name evidence="2" type="ORF">AUC69_06865</name>
</gene>
<feature type="chain" id="PRO_5009139008" description="Sulfur globule protein" evidence="1">
    <location>
        <begin position="27"/>
        <end position="107"/>
    </location>
</feature>
<proteinExistence type="predicted"/>
<evidence type="ECO:0008006" key="4">
    <source>
        <dbReference type="Google" id="ProtNLM"/>
    </source>
</evidence>
<sequence>MRGLLITALTACLAVFVFSAPKPASALPAQAAVNYSHTNADLVEVKKKYKYNKKYRYGRYYRGPRYGYRPYRYYRGPRYGYYGYRPYYGYGYGYRPYWRRGGVSIWW</sequence>
<feature type="signal peptide" evidence="1">
    <location>
        <begin position="1"/>
        <end position="26"/>
    </location>
</feature>
<dbReference type="EMBL" id="LPWF01000007">
    <property type="protein sequence ID" value="ODS01455.1"/>
    <property type="molecule type" value="Genomic_DNA"/>
</dbReference>
<evidence type="ECO:0000313" key="2">
    <source>
        <dbReference type="EMBL" id="ODS01455.1"/>
    </source>
</evidence>